<comment type="caution">
    <text evidence="4">The sequence shown here is derived from an EMBL/GenBank/DDBJ whole genome shotgun (WGS) entry which is preliminary data.</text>
</comment>
<protein>
    <submittedName>
        <fullName evidence="4">Glycosyl transferase family 8</fullName>
    </submittedName>
</protein>
<dbReference type="CDD" id="cd04194">
    <property type="entry name" value="GT8_A4GalT_like"/>
    <property type="match status" value="1"/>
</dbReference>
<dbReference type="Gene3D" id="3.90.550.10">
    <property type="entry name" value="Spore Coat Polysaccharide Biosynthesis Protein SpsA, Chain A"/>
    <property type="match status" value="1"/>
</dbReference>
<evidence type="ECO:0000313" key="4">
    <source>
        <dbReference type="EMBL" id="GIF89446.1"/>
    </source>
</evidence>
<dbReference type="Pfam" id="PF01501">
    <property type="entry name" value="Glyco_transf_8"/>
    <property type="match status" value="1"/>
</dbReference>
<dbReference type="InterPro" id="IPR002495">
    <property type="entry name" value="Glyco_trans_8"/>
</dbReference>
<dbReference type="PANTHER" id="PTHR13778:SF47">
    <property type="entry name" value="LIPOPOLYSACCHARIDE 1,3-GALACTOSYLTRANSFERASE"/>
    <property type="match status" value="1"/>
</dbReference>
<dbReference type="GO" id="GO:0046872">
    <property type="term" value="F:metal ion binding"/>
    <property type="evidence" value="ECO:0007669"/>
    <property type="project" value="UniProtKB-KW"/>
</dbReference>
<evidence type="ECO:0000256" key="1">
    <source>
        <dbReference type="ARBA" id="ARBA00022676"/>
    </source>
</evidence>
<keyword evidence="5" id="KW-1185">Reference proteome</keyword>
<dbReference type="InterPro" id="IPR050748">
    <property type="entry name" value="Glycosyltrans_8_dom-fam"/>
</dbReference>
<dbReference type="PANTHER" id="PTHR13778">
    <property type="entry name" value="GLYCOSYLTRANSFERASE 8 DOMAIN-CONTAINING PROTEIN"/>
    <property type="match status" value="1"/>
</dbReference>
<organism evidence="4 5">
    <name type="scientific">Catellatospora chokoriensis</name>
    <dbReference type="NCBI Taxonomy" id="310353"/>
    <lineage>
        <taxon>Bacteria</taxon>
        <taxon>Bacillati</taxon>
        <taxon>Actinomycetota</taxon>
        <taxon>Actinomycetes</taxon>
        <taxon>Micromonosporales</taxon>
        <taxon>Micromonosporaceae</taxon>
        <taxon>Catellatospora</taxon>
    </lineage>
</organism>
<proteinExistence type="predicted"/>
<accession>A0A8J3JYD4</accession>
<evidence type="ECO:0000313" key="5">
    <source>
        <dbReference type="Proteomes" id="UP000619293"/>
    </source>
</evidence>
<dbReference type="AlphaFoldDB" id="A0A8J3JYD4"/>
<dbReference type="EMBL" id="BONG01000015">
    <property type="protein sequence ID" value="GIF89446.1"/>
    <property type="molecule type" value="Genomic_DNA"/>
</dbReference>
<sequence>MDIAFAFDEAYADHAQVAVESLLDCHPGRTDITCWLLTTTDVAKEREAALRRQFAGRARLRLLTTGDGFRALPVVDEEWLAYVSTGMYLRLLLPDLIGDQARRLLYLDADVQVCGDLTPLWEVDLGDAPLAAVRDAFTATFATHGGVPGAGAEHDPDAPYFNSGVLLMNLPVWRRERVSARCLAYLAEHAGRLRFPDQDALNLVAYGKWLRLPHRWNNMRSFLLEQQPRPADPDVRIMHFAGPRKPWTEGFRPGFRQDRHHALAARVAAFA</sequence>
<dbReference type="InterPro" id="IPR029044">
    <property type="entry name" value="Nucleotide-diphossugar_trans"/>
</dbReference>
<keyword evidence="3" id="KW-0479">Metal-binding</keyword>
<evidence type="ECO:0000256" key="3">
    <source>
        <dbReference type="ARBA" id="ARBA00022723"/>
    </source>
</evidence>
<gene>
    <name evidence="4" type="ORF">Cch02nite_28900</name>
</gene>
<keyword evidence="1" id="KW-0328">Glycosyltransferase</keyword>
<reference evidence="4 5" key="1">
    <citation type="submission" date="2021-01" db="EMBL/GenBank/DDBJ databases">
        <title>Whole genome shotgun sequence of Catellatospora chokoriensis NBRC 107358.</title>
        <authorList>
            <person name="Komaki H."/>
            <person name="Tamura T."/>
        </authorList>
    </citation>
    <scope>NUCLEOTIDE SEQUENCE [LARGE SCALE GENOMIC DNA]</scope>
    <source>
        <strain evidence="4 5">NBRC 107358</strain>
    </source>
</reference>
<dbReference type="GO" id="GO:0016757">
    <property type="term" value="F:glycosyltransferase activity"/>
    <property type="evidence" value="ECO:0007669"/>
    <property type="project" value="UniProtKB-KW"/>
</dbReference>
<dbReference type="Proteomes" id="UP000619293">
    <property type="component" value="Unassembled WGS sequence"/>
</dbReference>
<name>A0A8J3JYD4_9ACTN</name>
<dbReference type="SUPFAM" id="SSF53448">
    <property type="entry name" value="Nucleotide-diphospho-sugar transferases"/>
    <property type="match status" value="1"/>
</dbReference>
<evidence type="ECO:0000256" key="2">
    <source>
        <dbReference type="ARBA" id="ARBA00022679"/>
    </source>
</evidence>
<dbReference type="RefSeq" id="WP_191839186.1">
    <property type="nucleotide sequence ID" value="NZ_BAAALB010000006.1"/>
</dbReference>
<keyword evidence="2 4" id="KW-0808">Transferase</keyword>